<keyword evidence="3 11" id="KW-0813">Transport</keyword>
<evidence type="ECO:0000256" key="6">
    <source>
        <dbReference type="ARBA" id="ARBA00022970"/>
    </source>
</evidence>
<evidence type="ECO:0000259" key="12">
    <source>
        <dbReference type="PROSITE" id="PS50928"/>
    </source>
</evidence>
<feature type="transmembrane region" description="Helical" evidence="11">
    <location>
        <begin position="167"/>
        <end position="186"/>
    </location>
</feature>
<dbReference type="SUPFAM" id="SSF161098">
    <property type="entry name" value="MetI-like"/>
    <property type="match status" value="1"/>
</dbReference>
<dbReference type="Proteomes" id="UP000294656">
    <property type="component" value="Unassembled WGS sequence"/>
</dbReference>
<dbReference type="NCBIfam" id="NF011651">
    <property type="entry name" value="PRK15069.1"/>
    <property type="match status" value="1"/>
</dbReference>
<dbReference type="GO" id="GO:0022857">
    <property type="term" value="F:transmembrane transporter activity"/>
    <property type="evidence" value="ECO:0007669"/>
    <property type="project" value="InterPro"/>
</dbReference>
<keyword evidence="4" id="KW-1003">Cell membrane</keyword>
<dbReference type="AlphaFoldDB" id="A0A4V3CGK9"/>
<dbReference type="InterPro" id="IPR010065">
    <property type="entry name" value="AA_ABC_transptr_permease_3TM"/>
</dbReference>
<evidence type="ECO:0000256" key="9">
    <source>
        <dbReference type="ARBA" id="ARBA00039779"/>
    </source>
</evidence>
<dbReference type="EMBL" id="SNXC01000011">
    <property type="protein sequence ID" value="TDO98102.1"/>
    <property type="molecule type" value="Genomic_DNA"/>
</dbReference>
<dbReference type="PROSITE" id="PS50928">
    <property type="entry name" value="ABC_TM1"/>
    <property type="match status" value="1"/>
</dbReference>
<dbReference type="Pfam" id="PF00528">
    <property type="entry name" value="BPD_transp_1"/>
    <property type="match status" value="1"/>
</dbReference>
<keyword evidence="7 11" id="KW-1133">Transmembrane helix</keyword>
<name>A0A4V3CGK9_9GAMM</name>
<dbReference type="RefSeq" id="WP_133503528.1">
    <property type="nucleotide sequence ID" value="NZ_SNXC01000011.1"/>
</dbReference>
<comment type="caution">
    <text evidence="13">The sequence shown here is derived from an EMBL/GenBank/DDBJ whole genome shotgun (WGS) entry which is preliminary data.</text>
</comment>
<dbReference type="InterPro" id="IPR051322">
    <property type="entry name" value="AA_ABC_Transporter_Permease"/>
</dbReference>
<organism evidence="13 14">
    <name type="scientific">Marinomonas balearica</name>
    <dbReference type="NCBI Taxonomy" id="491947"/>
    <lineage>
        <taxon>Bacteria</taxon>
        <taxon>Pseudomonadati</taxon>
        <taxon>Pseudomonadota</taxon>
        <taxon>Gammaproteobacteria</taxon>
        <taxon>Oceanospirillales</taxon>
        <taxon>Oceanospirillaceae</taxon>
        <taxon>Marinomonas</taxon>
    </lineage>
</organism>
<feature type="transmembrane region" description="Helical" evidence="11">
    <location>
        <begin position="20"/>
        <end position="46"/>
    </location>
</feature>
<dbReference type="CDD" id="cd06261">
    <property type="entry name" value="TM_PBP2"/>
    <property type="match status" value="1"/>
</dbReference>
<keyword evidence="8 11" id="KW-0472">Membrane</keyword>
<dbReference type="Gene3D" id="1.10.3720.10">
    <property type="entry name" value="MetI-like"/>
    <property type="match status" value="1"/>
</dbReference>
<dbReference type="InterPro" id="IPR035906">
    <property type="entry name" value="MetI-like_sf"/>
</dbReference>
<dbReference type="PANTHER" id="PTHR30450">
    <property type="entry name" value="ABC TRANSPORTER PERMEASE"/>
    <property type="match status" value="1"/>
</dbReference>
<comment type="similarity">
    <text evidence="2">Belongs to the binding-protein-dependent transport system permease family. HisMQ subfamily.</text>
</comment>
<comment type="subunit">
    <text evidence="10">The HisPMQJ complex is composed of two ATP-binding proteins (HisP), two transmembrane proteins (HisM and HisQ) and a solute-binding protein (HisJ). The HisPMQ-ArgT complex is composed of two ATP-binding proteins (HisP), two transmembrane proteins (HisM and HisQ) and a solute-binding protein (ArgT).</text>
</comment>
<sequence length="255" mass="28807">MIELLQTYWKPFLYSDGYNYSGLVITLWLLIFSVVLGFLMSIPLSLARNAKMPAIRWSVQAFTTLFRGTPLYLQLLICYSGIYSLALVQDQPLLNSFFRDGMNCTLLAFSINTCAYMCEMLAGALKNVDAGEVEAGKAFGMSKFQVYRHIIFPAAFKQSLPQYSNEVIIVLHSTTIAFTATVADILKVARDANSATYMTFQSFGIAAILYLILSFAIFYGFKKFETYYTAHIVKPHTNRPNMLGLFGKMRKVVRK</sequence>
<evidence type="ECO:0000256" key="3">
    <source>
        <dbReference type="ARBA" id="ARBA00022448"/>
    </source>
</evidence>
<dbReference type="PANTHER" id="PTHR30450:SF5">
    <property type="entry name" value="HISTIDINE TRANSPORT SYSTEM PERMEASE PROTEIN HISM"/>
    <property type="match status" value="1"/>
</dbReference>
<evidence type="ECO:0000313" key="13">
    <source>
        <dbReference type="EMBL" id="TDO98102.1"/>
    </source>
</evidence>
<evidence type="ECO:0000256" key="11">
    <source>
        <dbReference type="RuleBase" id="RU363032"/>
    </source>
</evidence>
<accession>A0A4V3CGK9</accession>
<dbReference type="GO" id="GO:0006865">
    <property type="term" value="P:amino acid transport"/>
    <property type="evidence" value="ECO:0007669"/>
    <property type="project" value="UniProtKB-KW"/>
</dbReference>
<dbReference type="OrthoDB" id="4404959at2"/>
<dbReference type="InterPro" id="IPR000515">
    <property type="entry name" value="MetI-like"/>
</dbReference>
<feature type="domain" description="ABC transmembrane type-1" evidence="12">
    <location>
        <begin position="23"/>
        <end position="221"/>
    </location>
</feature>
<feature type="transmembrane region" description="Helical" evidence="11">
    <location>
        <begin position="198"/>
        <end position="221"/>
    </location>
</feature>
<dbReference type="GO" id="GO:0043190">
    <property type="term" value="C:ATP-binding cassette (ABC) transporter complex"/>
    <property type="evidence" value="ECO:0007669"/>
    <property type="project" value="InterPro"/>
</dbReference>
<evidence type="ECO:0000256" key="2">
    <source>
        <dbReference type="ARBA" id="ARBA00010072"/>
    </source>
</evidence>
<evidence type="ECO:0000256" key="8">
    <source>
        <dbReference type="ARBA" id="ARBA00023136"/>
    </source>
</evidence>
<reference evidence="13 14" key="1">
    <citation type="submission" date="2019-03" db="EMBL/GenBank/DDBJ databases">
        <title>Genomic Encyclopedia of Type Strains, Phase III (KMG-III): the genomes of soil and plant-associated and newly described type strains.</title>
        <authorList>
            <person name="Whitman W."/>
        </authorList>
    </citation>
    <scope>NUCLEOTIDE SEQUENCE [LARGE SCALE GENOMIC DNA]</scope>
    <source>
        <strain evidence="13 14">CECT 7378</strain>
    </source>
</reference>
<keyword evidence="6" id="KW-0029">Amino-acid transport</keyword>
<evidence type="ECO:0000256" key="5">
    <source>
        <dbReference type="ARBA" id="ARBA00022692"/>
    </source>
</evidence>
<evidence type="ECO:0000313" key="14">
    <source>
        <dbReference type="Proteomes" id="UP000294656"/>
    </source>
</evidence>
<keyword evidence="5 11" id="KW-0812">Transmembrane</keyword>
<evidence type="ECO:0000256" key="1">
    <source>
        <dbReference type="ARBA" id="ARBA00004429"/>
    </source>
</evidence>
<evidence type="ECO:0000256" key="10">
    <source>
        <dbReference type="ARBA" id="ARBA00046835"/>
    </source>
</evidence>
<comment type="subcellular location">
    <subcellularLocation>
        <location evidence="1">Cell inner membrane</location>
        <topology evidence="1">Multi-pass membrane protein</topology>
    </subcellularLocation>
    <subcellularLocation>
        <location evidence="11">Cell membrane</location>
        <topology evidence="11">Multi-pass membrane protein</topology>
    </subcellularLocation>
</comment>
<keyword evidence="14" id="KW-1185">Reference proteome</keyword>
<proteinExistence type="inferred from homology"/>
<gene>
    <name evidence="13" type="ORF">DFP79_1735</name>
</gene>
<evidence type="ECO:0000256" key="7">
    <source>
        <dbReference type="ARBA" id="ARBA00022989"/>
    </source>
</evidence>
<evidence type="ECO:0000256" key="4">
    <source>
        <dbReference type="ARBA" id="ARBA00022475"/>
    </source>
</evidence>
<protein>
    <recommendedName>
        <fullName evidence="9">Histidine/lysine/arginine/ornithine transport system permease protein HisM</fullName>
    </recommendedName>
</protein>
<dbReference type="NCBIfam" id="TIGR01726">
    <property type="entry name" value="HEQRo_perm_3TM"/>
    <property type="match status" value="1"/>
</dbReference>